<gene>
    <name evidence="2" type="ORF">FMOSSE_LOCUS8208</name>
</gene>
<dbReference type="EMBL" id="CAJVPP010002081">
    <property type="protein sequence ID" value="CAG8586260.1"/>
    <property type="molecule type" value="Genomic_DNA"/>
</dbReference>
<reference evidence="2" key="1">
    <citation type="submission" date="2021-06" db="EMBL/GenBank/DDBJ databases">
        <authorList>
            <person name="Kallberg Y."/>
            <person name="Tangrot J."/>
            <person name="Rosling A."/>
        </authorList>
    </citation>
    <scope>NUCLEOTIDE SEQUENCE</scope>
    <source>
        <strain evidence="2">87-6 pot B 2015</strain>
    </source>
</reference>
<comment type="caution">
    <text evidence="2">The sequence shown here is derived from an EMBL/GenBank/DDBJ whole genome shotgun (WGS) entry which is preliminary data.</text>
</comment>
<evidence type="ECO:0000256" key="1">
    <source>
        <dbReference type="SAM" id="MobiDB-lite"/>
    </source>
</evidence>
<feature type="region of interest" description="Disordered" evidence="1">
    <location>
        <begin position="1"/>
        <end position="25"/>
    </location>
</feature>
<dbReference type="Proteomes" id="UP000789375">
    <property type="component" value="Unassembled WGS sequence"/>
</dbReference>
<evidence type="ECO:0000313" key="2">
    <source>
        <dbReference type="EMBL" id="CAG8586260.1"/>
    </source>
</evidence>
<proteinExistence type="predicted"/>
<keyword evidence="3" id="KW-1185">Reference proteome</keyword>
<organism evidence="2 3">
    <name type="scientific">Funneliformis mosseae</name>
    <name type="common">Endomycorrhizal fungus</name>
    <name type="synonym">Glomus mosseae</name>
    <dbReference type="NCBI Taxonomy" id="27381"/>
    <lineage>
        <taxon>Eukaryota</taxon>
        <taxon>Fungi</taxon>
        <taxon>Fungi incertae sedis</taxon>
        <taxon>Mucoromycota</taxon>
        <taxon>Glomeromycotina</taxon>
        <taxon>Glomeromycetes</taxon>
        <taxon>Glomerales</taxon>
        <taxon>Glomeraceae</taxon>
        <taxon>Funneliformis</taxon>
    </lineage>
</organism>
<name>A0A9N9C0E9_FUNMO</name>
<evidence type="ECO:0000313" key="3">
    <source>
        <dbReference type="Proteomes" id="UP000789375"/>
    </source>
</evidence>
<dbReference type="AlphaFoldDB" id="A0A9N9C0E9"/>
<protein>
    <submittedName>
        <fullName evidence="2">8726_t:CDS:1</fullName>
    </submittedName>
</protein>
<accession>A0A9N9C0E9</accession>
<sequence length="85" mass="9905">MKILKNNAYHSPELSETDSDNNEKNVKYAKEEYRHGETSITGMIRGAIQEADLRNYQVNIPADDISDDIPIYYTDEEEEDYDIEE</sequence>